<keyword evidence="4" id="KW-1185">Reference proteome</keyword>
<feature type="domain" description="C-type lectin" evidence="2">
    <location>
        <begin position="34"/>
        <end position="158"/>
    </location>
</feature>
<evidence type="ECO:0000259" key="2">
    <source>
        <dbReference type="PROSITE" id="PS50041"/>
    </source>
</evidence>
<protein>
    <recommendedName>
        <fullName evidence="2">C-type lectin domain-containing protein</fullName>
    </recommendedName>
</protein>
<dbReference type="SMART" id="SM00034">
    <property type="entry name" value="CLECT"/>
    <property type="match status" value="1"/>
</dbReference>
<accession>A0A9P0GIU7</accession>
<feature type="chain" id="PRO_5040408836" description="C-type lectin domain-containing protein" evidence="1">
    <location>
        <begin position="20"/>
        <end position="161"/>
    </location>
</feature>
<gene>
    <name evidence="3" type="ORF">PSYICH_LOCUS11206</name>
</gene>
<evidence type="ECO:0000256" key="1">
    <source>
        <dbReference type="SAM" id="SignalP"/>
    </source>
</evidence>
<dbReference type="InterPro" id="IPR016187">
    <property type="entry name" value="CTDL_fold"/>
</dbReference>
<dbReference type="Pfam" id="PF00059">
    <property type="entry name" value="Lectin_C"/>
    <property type="match status" value="1"/>
</dbReference>
<dbReference type="InterPro" id="IPR001304">
    <property type="entry name" value="C-type_lectin-like"/>
</dbReference>
<evidence type="ECO:0000313" key="4">
    <source>
        <dbReference type="Proteomes" id="UP001153636"/>
    </source>
</evidence>
<dbReference type="PANTHER" id="PTHR45784">
    <property type="entry name" value="C-TYPE LECTIN DOMAIN FAMILY 20 MEMBER A-RELATED"/>
    <property type="match status" value="1"/>
</dbReference>
<dbReference type="Gene3D" id="3.10.100.10">
    <property type="entry name" value="Mannose-Binding Protein A, subunit A"/>
    <property type="match status" value="1"/>
</dbReference>
<dbReference type="SUPFAM" id="SSF56436">
    <property type="entry name" value="C-type lectin-like"/>
    <property type="match status" value="1"/>
</dbReference>
<reference evidence="3" key="1">
    <citation type="submission" date="2022-01" db="EMBL/GenBank/DDBJ databases">
        <authorList>
            <person name="King R."/>
        </authorList>
    </citation>
    <scope>NUCLEOTIDE SEQUENCE</scope>
</reference>
<keyword evidence="1" id="KW-0732">Signal</keyword>
<proteinExistence type="predicted"/>
<dbReference type="PROSITE" id="PS50041">
    <property type="entry name" value="C_TYPE_LECTIN_2"/>
    <property type="match status" value="1"/>
</dbReference>
<feature type="signal peptide" evidence="1">
    <location>
        <begin position="1"/>
        <end position="19"/>
    </location>
</feature>
<name>A0A9P0GIU7_9CUCU</name>
<evidence type="ECO:0000313" key="3">
    <source>
        <dbReference type="EMBL" id="CAH1110857.1"/>
    </source>
</evidence>
<dbReference type="PANTHER" id="PTHR45784:SF3">
    <property type="entry name" value="C-TYPE LECTIN DOMAIN FAMILY 4 MEMBER K-LIKE-RELATED"/>
    <property type="match status" value="1"/>
</dbReference>
<dbReference type="Proteomes" id="UP001153636">
    <property type="component" value="Chromosome 5"/>
</dbReference>
<dbReference type="EMBL" id="OV651817">
    <property type="protein sequence ID" value="CAH1110857.1"/>
    <property type="molecule type" value="Genomic_DNA"/>
</dbReference>
<sequence length="161" mass="18706">MNSFLAIWCAFICFTTTIAFVKNDTKLWSHTFEVNEKLYLLGSVKMNFDDAINFCKVNNLQLLTIANETENTNFYNELKELGVFQNISGLWTSGTKLAKSNDWIWLPIFEFITFFDWGSNQPDNLYGNEYCISILTHFFVKGHWNDIKCAELLIPVCEMPN</sequence>
<dbReference type="OrthoDB" id="6650247at2759"/>
<organism evidence="3 4">
    <name type="scientific">Psylliodes chrysocephalus</name>
    <dbReference type="NCBI Taxonomy" id="3402493"/>
    <lineage>
        <taxon>Eukaryota</taxon>
        <taxon>Metazoa</taxon>
        <taxon>Ecdysozoa</taxon>
        <taxon>Arthropoda</taxon>
        <taxon>Hexapoda</taxon>
        <taxon>Insecta</taxon>
        <taxon>Pterygota</taxon>
        <taxon>Neoptera</taxon>
        <taxon>Endopterygota</taxon>
        <taxon>Coleoptera</taxon>
        <taxon>Polyphaga</taxon>
        <taxon>Cucujiformia</taxon>
        <taxon>Chrysomeloidea</taxon>
        <taxon>Chrysomelidae</taxon>
        <taxon>Galerucinae</taxon>
        <taxon>Alticini</taxon>
        <taxon>Psylliodes</taxon>
    </lineage>
</organism>
<dbReference type="InterPro" id="IPR016186">
    <property type="entry name" value="C-type_lectin-like/link_sf"/>
</dbReference>
<dbReference type="CDD" id="cd00037">
    <property type="entry name" value="CLECT"/>
    <property type="match status" value="1"/>
</dbReference>
<dbReference type="AlphaFoldDB" id="A0A9P0GIU7"/>